<evidence type="ECO:0000256" key="5">
    <source>
        <dbReference type="ARBA" id="ARBA00023136"/>
    </source>
</evidence>
<comment type="subcellular location">
    <subcellularLocation>
        <location evidence="1">Cell membrane</location>
        <topology evidence="1">Multi-pass membrane protein</topology>
    </subcellularLocation>
</comment>
<feature type="transmembrane region" description="Helical" evidence="6">
    <location>
        <begin position="156"/>
        <end position="179"/>
    </location>
</feature>
<dbReference type="EMBL" id="UINC01024024">
    <property type="protein sequence ID" value="SVA96873.1"/>
    <property type="molecule type" value="Genomic_DNA"/>
</dbReference>
<sequence>MTSNTTPVSRKRLTWAVLSATIGLSLFVYFIQRAGLSEVAAGIQRLGSTFLVVIAVSGLRFAARGMAWRSCLVGPHRLSPAEAFRGVAAGDMLGNLTPLSILVSEPSKALFVNDSEPVSRTLPALAVENLFYTLSAALVIAGGALALMLRQRTSETWWLASVSLVAGLIALISVAHAIIWWRVRVASRLCAIAGDVGPEFILRWTERVRQLEDRVFTLYPRNPRRLLGVAGWELCFHALAVLEIYLVLSLISTDTPTLLDAFIFESTNRFINVVFKVVPMRLGIDEAGTGTFAEFLAFGTATGVTLAVVRKARMLVWMVVGAVFLLTRGLSINRIIADAVTTRADVTGREQP</sequence>
<accession>A0A382A7E5</accession>
<keyword evidence="2" id="KW-1003">Cell membrane</keyword>
<name>A0A382A7E5_9ZZZZ</name>
<organism evidence="7">
    <name type="scientific">marine metagenome</name>
    <dbReference type="NCBI Taxonomy" id="408172"/>
    <lineage>
        <taxon>unclassified sequences</taxon>
        <taxon>metagenomes</taxon>
        <taxon>ecological metagenomes</taxon>
    </lineage>
</organism>
<dbReference type="AlphaFoldDB" id="A0A382A7E5"/>
<reference evidence="7" key="1">
    <citation type="submission" date="2018-05" db="EMBL/GenBank/DDBJ databases">
        <authorList>
            <person name="Lanie J.A."/>
            <person name="Ng W.-L."/>
            <person name="Kazmierczak K.M."/>
            <person name="Andrzejewski T.M."/>
            <person name="Davidsen T.M."/>
            <person name="Wayne K.J."/>
            <person name="Tettelin H."/>
            <person name="Glass J.I."/>
            <person name="Rusch D."/>
            <person name="Podicherti R."/>
            <person name="Tsui H.-C.T."/>
            <person name="Winkler M.E."/>
        </authorList>
    </citation>
    <scope>NUCLEOTIDE SEQUENCE</scope>
</reference>
<evidence type="ECO:0000256" key="2">
    <source>
        <dbReference type="ARBA" id="ARBA00022475"/>
    </source>
</evidence>
<evidence type="ECO:0000256" key="3">
    <source>
        <dbReference type="ARBA" id="ARBA00022692"/>
    </source>
</evidence>
<feature type="transmembrane region" description="Helical" evidence="6">
    <location>
        <begin position="315"/>
        <end position="336"/>
    </location>
</feature>
<keyword evidence="4 6" id="KW-1133">Transmembrane helix</keyword>
<keyword evidence="3 6" id="KW-0812">Transmembrane</keyword>
<evidence type="ECO:0000256" key="1">
    <source>
        <dbReference type="ARBA" id="ARBA00004651"/>
    </source>
</evidence>
<evidence type="ECO:0008006" key="8">
    <source>
        <dbReference type="Google" id="ProtNLM"/>
    </source>
</evidence>
<feature type="transmembrane region" description="Helical" evidence="6">
    <location>
        <begin position="226"/>
        <end position="248"/>
    </location>
</feature>
<feature type="transmembrane region" description="Helical" evidence="6">
    <location>
        <begin position="130"/>
        <end position="149"/>
    </location>
</feature>
<feature type="transmembrane region" description="Helical" evidence="6">
    <location>
        <begin position="287"/>
        <end position="308"/>
    </location>
</feature>
<feature type="transmembrane region" description="Helical" evidence="6">
    <location>
        <begin position="12"/>
        <end position="31"/>
    </location>
</feature>
<keyword evidence="5 6" id="KW-0472">Membrane</keyword>
<protein>
    <recommendedName>
        <fullName evidence="8">Flippase-like domain-containing protein</fullName>
    </recommendedName>
</protein>
<evidence type="ECO:0000313" key="7">
    <source>
        <dbReference type="EMBL" id="SVA96873.1"/>
    </source>
</evidence>
<evidence type="ECO:0000256" key="6">
    <source>
        <dbReference type="SAM" id="Phobius"/>
    </source>
</evidence>
<evidence type="ECO:0000256" key="4">
    <source>
        <dbReference type="ARBA" id="ARBA00022989"/>
    </source>
</evidence>
<dbReference type="GO" id="GO:0005886">
    <property type="term" value="C:plasma membrane"/>
    <property type="evidence" value="ECO:0007669"/>
    <property type="project" value="UniProtKB-SubCell"/>
</dbReference>
<proteinExistence type="predicted"/>
<dbReference type="Pfam" id="PF03706">
    <property type="entry name" value="LPG_synthase_TM"/>
    <property type="match status" value="1"/>
</dbReference>
<dbReference type="InterPro" id="IPR022791">
    <property type="entry name" value="L-PG_synthase/AglD"/>
</dbReference>
<feature type="transmembrane region" description="Helical" evidence="6">
    <location>
        <begin position="43"/>
        <end position="62"/>
    </location>
</feature>
<gene>
    <name evidence="7" type="ORF">METZ01_LOCUS149727</name>
</gene>